<comment type="caution">
    <text evidence="1">The sequence shown here is derived from an EMBL/GenBank/DDBJ whole genome shotgun (WGS) entry which is preliminary data.</text>
</comment>
<protein>
    <submittedName>
        <fullName evidence="1">Uncharacterized protein</fullName>
    </submittedName>
</protein>
<sequence>MQQLASEVSSLRTFVLTFFSGGCGHGGLFSGVQQVSLPVLHISFGICVGVGASVVRSLCFIPAMEWELPVFSVCGSWIPAVGCFAGGGGQWAIAGRCWTVLSVFTDGGDGRCAWEAIYSASSPSSKSSSAVSTL</sequence>
<dbReference type="AlphaFoldDB" id="A0A8T0RLE8"/>
<accession>A0A8T0RLE8</accession>
<gene>
    <name evidence="1" type="ORF">PVAP13_5NG011016</name>
</gene>
<evidence type="ECO:0000313" key="2">
    <source>
        <dbReference type="Proteomes" id="UP000823388"/>
    </source>
</evidence>
<proteinExistence type="predicted"/>
<reference evidence="1" key="1">
    <citation type="submission" date="2020-05" db="EMBL/GenBank/DDBJ databases">
        <title>WGS assembly of Panicum virgatum.</title>
        <authorList>
            <person name="Lovell J.T."/>
            <person name="Jenkins J."/>
            <person name="Shu S."/>
            <person name="Juenger T.E."/>
            <person name="Schmutz J."/>
        </authorList>
    </citation>
    <scope>NUCLEOTIDE SEQUENCE</scope>
    <source>
        <strain evidence="1">AP13</strain>
    </source>
</reference>
<keyword evidence="2" id="KW-1185">Reference proteome</keyword>
<evidence type="ECO:0000313" key="1">
    <source>
        <dbReference type="EMBL" id="KAG2585955.1"/>
    </source>
</evidence>
<dbReference type="EMBL" id="CM029046">
    <property type="protein sequence ID" value="KAG2585955.1"/>
    <property type="molecule type" value="Genomic_DNA"/>
</dbReference>
<organism evidence="1 2">
    <name type="scientific">Panicum virgatum</name>
    <name type="common">Blackwell switchgrass</name>
    <dbReference type="NCBI Taxonomy" id="38727"/>
    <lineage>
        <taxon>Eukaryota</taxon>
        <taxon>Viridiplantae</taxon>
        <taxon>Streptophyta</taxon>
        <taxon>Embryophyta</taxon>
        <taxon>Tracheophyta</taxon>
        <taxon>Spermatophyta</taxon>
        <taxon>Magnoliopsida</taxon>
        <taxon>Liliopsida</taxon>
        <taxon>Poales</taxon>
        <taxon>Poaceae</taxon>
        <taxon>PACMAD clade</taxon>
        <taxon>Panicoideae</taxon>
        <taxon>Panicodae</taxon>
        <taxon>Paniceae</taxon>
        <taxon>Panicinae</taxon>
        <taxon>Panicum</taxon>
        <taxon>Panicum sect. Hiantes</taxon>
    </lineage>
</organism>
<name>A0A8T0RLE8_PANVG</name>
<dbReference type="Proteomes" id="UP000823388">
    <property type="component" value="Chromosome 5N"/>
</dbReference>